<accession>A0ABV2PN68</accession>
<sequence>MKVASITSIVSAFVLALCLRGLHFFHLIDWNPIGFYKKWELFEDSSKLFQWSFLTFILFLFGFFLFITLRYVHIIPAVLTSFLLGLIFTITLEWIVLDLPLQPASFKKLSIPFMVVVICLLRFLLETANFHQKEHTAQKGN</sequence>
<evidence type="ECO:0000313" key="3">
    <source>
        <dbReference type="Proteomes" id="UP001549363"/>
    </source>
</evidence>
<dbReference type="Proteomes" id="UP001549363">
    <property type="component" value="Unassembled WGS sequence"/>
</dbReference>
<proteinExistence type="predicted"/>
<name>A0ABV2PN68_9BACI</name>
<gene>
    <name evidence="2" type="ORF">ABIA69_003578</name>
</gene>
<keyword evidence="3" id="KW-1185">Reference proteome</keyword>
<keyword evidence="1" id="KW-0812">Transmembrane</keyword>
<reference evidence="2 3" key="1">
    <citation type="submission" date="2024-06" db="EMBL/GenBank/DDBJ databases">
        <title>Sorghum-associated microbial communities from plants grown in Nebraska, USA.</title>
        <authorList>
            <person name="Schachtman D."/>
        </authorList>
    </citation>
    <scope>NUCLEOTIDE SEQUENCE [LARGE SCALE GENOMIC DNA]</scope>
    <source>
        <strain evidence="2 3">736</strain>
    </source>
</reference>
<dbReference type="EMBL" id="JBEPSB010000020">
    <property type="protein sequence ID" value="MET4562388.1"/>
    <property type="molecule type" value="Genomic_DNA"/>
</dbReference>
<dbReference type="RefSeq" id="WP_107924638.1">
    <property type="nucleotide sequence ID" value="NZ_CP073713.1"/>
</dbReference>
<evidence type="ECO:0000313" key="2">
    <source>
        <dbReference type="EMBL" id="MET4562388.1"/>
    </source>
</evidence>
<protein>
    <submittedName>
        <fullName evidence="2">Uncharacterized protein</fullName>
    </submittedName>
</protein>
<feature type="transmembrane region" description="Helical" evidence="1">
    <location>
        <begin position="74"/>
        <end position="97"/>
    </location>
</feature>
<comment type="caution">
    <text evidence="2">The sequence shown here is derived from an EMBL/GenBank/DDBJ whole genome shotgun (WGS) entry which is preliminary data.</text>
</comment>
<organism evidence="2 3">
    <name type="scientific">Lysinibacillus parviboronicapiens</name>
    <dbReference type="NCBI Taxonomy" id="436516"/>
    <lineage>
        <taxon>Bacteria</taxon>
        <taxon>Bacillati</taxon>
        <taxon>Bacillota</taxon>
        <taxon>Bacilli</taxon>
        <taxon>Bacillales</taxon>
        <taxon>Bacillaceae</taxon>
        <taxon>Lysinibacillus</taxon>
    </lineage>
</organism>
<keyword evidence="1" id="KW-0472">Membrane</keyword>
<feature type="transmembrane region" description="Helical" evidence="1">
    <location>
        <begin position="109"/>
        <end position="125"/>
    </location>
</feature>
<feature type="transmembrane region" description="Helical" evidence="1">
    <location>
        <begin position="48"/>
        <end position="67"/>
    </location>
</feature>
<keyword evidence="1" id="KW-1133">Transmembrane helix</keyword>
<evidence type="ECO:0000256" key="1">
    <source>
        <dbReference type="SAM" id="Phobius"/>
    </source>
</evidence>